<organism evidence="1 2">
    <name type="scientific">Morchella conica CCBAS932</name>
    <dbReference type="NCBI Taxonomy" id="1392247"/>
    <lineage>
        <taxon>Eukaryota</taxon>
        <taxon>Fungi</taxon>
        <taxon>Dikarya</taxon>
        <taxon>Ascomycota</taxon>
        <taxon>Pezizomycotina</taxon>
        <taxon>Pezizomycetes</taxon>
        <taxon>Pezizales</taxon>
        <taxon>Morchellaceae</taxon>
        <taxon>Morchella</taxon>
    </lineage>
</organism>
<evidence type="ECO:0000313" key="2">
    <source>
        <dbReference type="Proteomes" id="UP000277580"/>
    </source>
</evidence>
<dbReference type="InParanoid" id="A0A3N4KRF4"/>
<dbReference type="STRING" id="1392247.A0A3N4KRF4"/>
<dbReference type="OrthoDB" id="159229at2759"/>
<dbReference type="InterPro" id="IPR036423">
    <property type="entry name" value="SOD-like_Cu/Zn_dom_sf"/>
</dbReference>
<accession>A0A3N4KRF4</accession>
<reference evidence="1 2" key="1">
    <citation type="journal article" date="2018" name="Nat. Ecol. Evol.">
        <title>Pezizomycetes genomes reveal the molecular basis of ectomycorrhizal truffle lifestyle.</title>
        <authorList>
            <person name="Murat C."/>
            <person name="Payen T."/>
            <person name="Noel B."/>
            <person name="Kuo A."/>
            <person name="Morin E."/>
            <person name="Chen J."/>
            <person name="Kohler A."/>
            <person name="Krizsan K."/>
            <person name="Balestrini R."/>
            <person name="Da Silva C."/>
            <person name="Montanini B."/>
            <person name="Hainaut M."/>
            <person name="Levati E."/>
            <person name="Barry K.W."/>
            <person name="Belfiori B."/>
            <person name="Cichocki N."/>
            <person name="Clum A."/>
            <person name="Dockter R.B."/>
            <person name="Fauchery L."/>
            <person name="Guy J."/>
            <person name="Iotti M."/>
            <person name="Le Tacon F."/>
            <person name="Lindquist E.A."/>
            <person name="Lipzen A."/>
            <person name="Malagnac F."/>
            <person name="Mello A."/>
            <person name="Molinier V."/>
            <person name="Miyauchi S."/>
            <person name="Poulain J."/>
            <person name="Riccioni C."/>
            <person name="Rubini A."/>
            <person name="Sitrit Y."/>
            <person name="Splivallo R."/>
            <person name="Traeger S."/>
            <person name="Wang M."/>
            <person name="Zifcakova L."/>
            <person name="Wipf D."/>
            <person name="Zambonelli A."/>
            <person name="Paolocci F."/>
            <person name="Nowrousian M."/>
            <person name="Ottonello S."/>
            <person name="Baldrian P."/>
            <person name="Spatafora J.W."/>
            <person name="Henrissat B."/>
            <person name="Nagy L.G."/>
            <person name="Aury J.M."/>
            <person name="Wincker P."/>
            <person name="Grigoriev I.V."/>
            <person name="Bonfante P."/>
            <person name="Martin F.M."/>
        </authorList>
    </citation>
    <scope>NUCLEOTIDE SEQUENCE [LARGE SCALE GENOMIC DNA]</scope>
    <source>
        <strain evidence="1 2">CCBAS932</strain>
    </source>
</reference>
<keyword evidence="2" id="KW-1185">Reference proteome</keyword>
<gene>
    <name evidence="1" type="ORF">P167DRAFT_536281</name>
</gene>
<dbReference type="EMBL" id="ML119132">
    <property type="protein sequence ID" value="RPB11882.1"/>
    <property type="molecule type" value="Genomic_DNA"/>
</dbReference>
<dbReference type="AlphaFoldDB" id="A0A3N4KRF4"/>
<proteinExistence type="predicted"/>
<dbReference type="Gene3D" id="2.60.40.200">
    <property type="entry name" value="Superoxide dismutase, copper/zinc binding domain"/>
    <property type="match status" value="1"/>
</dbReference>
<dbReference type="SUPFAM" id="SSF49329">
    <property type="entry name" value="Cu,Zn superoxide dismutase-like"/>
    <property type="match status" value="1"/>
</dbReference>
<dbReference type="GO" id="GO:0046872">
    <property type="term" value="F:metal ion binding"/>
    <property type="evidence" value="ECO:0007669"/>
    <property type="project" value="InterPro"/>
</dbReference>
<dbReference type="Proteomes" id="UP000277580">
    <property type="component" value="Unassembled WGS sequence"/>
</dbReference>
<dbReference type="GO" id="GO:0006801">
    <property type="term" value="P:superoxide metabolic process"/>
    <property type="evidence" value="ECO:0007669"/>
    <property type="project" value="InterPro"/>
</dbReference>
<name>A0A3N4KRF4_9PEZI</name>
<protein>
    <recommendedName>
        <fullName evidence="3">Superoxide dismutase copper/zinc binding domain-containing protein</fullName>
    </recommendedName>
</protein>
<evidence type="ECO:0000313" key="1">
    <source>
        <dbReference type="EMBL" id="RPB11882.1"/>
    </source>
</evidence>
<sequence length="101" mass="10502">MTFTASTNGTGVAVKVDLLGFSGATGPFNYHVHDQPVPADGNCNGTLAHLDPYQRGQTPACDKTAPETCEVGDMSGKHNAIPNTNGSLSMFSLSNVECGEE</sequence>
<evidence type="ECO:0008006" key="3">
    <source>
        <dbReference type="Google" id="ProtNLM"/>
    </source>
</evidence>